<sequence>MKDLQVLIVGAGIGGLQTALALAADGHIVTVLESVKEFLEVGAGIRVPPNSTRLSLSWGVDLQSVLKETSLGNRFVDWHGTHLLDCPFDDAHERYGASYYFIHRADLINALVTAVKLHPLITLHMNTAVVSYDLDLPHPAVRTSSGEHFTADLIICADGIKSSARSALTGSNVQPLDTGDVAYRILVPASSLLGDPDLRDLVTHPWATHWIGPEGHAVGYPLRGGQLYNVIIDVTHGTDLGAPIGGDEWRVEADNQCLMERFKEWCPQMRKLCALASTYLKWKLADFEQLESWVHPSGQVALLGDACHPMMPYMAQGAAQATEDAATLAAALRTHTSIPAALDAYESQRKPRAAYVAANTRVLQQWWHLYDGPEKDRRDVLMRENSKENPMFWGWKERRDWLFGHDARHLGGVEIPELPSMPRESVYENS</sequence>
<dbReference type="GO" id="GO:0004497">
    <property type="term" value="F:monooxygenase activity"/>
    <property type="evidence" value="ECO:0007669"/>
    <property type="project" value="UniProtKB-KW"/>
</dbReference>
<keyword evidence="2" id="KW-0285">Flavoprotein</keyword>
<dbReference type="GO" id="GO:0071949">
    <property type="term" value="F:FAD binding"/>
    <property type="evidence" value="ECO:0007669"/>
    <property type="project" value="InterPro"/>
</dbReference>
<protein>
    <submittedName>
        <fullName evidence="7">Salicylate hydroxylase</fullName>
    </submittedName>
</protein>
<comment type="similarity">
    <text evidence="1">Belongs to the paxM FAD-dependent monooxygenase family.</text>
</comment>
<dbReference type="EMBL" id="JARKIF010000025">
    <property type="protein sequence ID" value="KAJ7614950.1"/>
    <property type="molecule type" value="Genomic_DNA"/>
</dbReference>
<proteinExistence type="inferred from homology"/>
<keyword evidence="5" id="KW-0503">Monooxygenase</keyword>
<evidence type="ECO:0000256" key="3">
    <source>
        <dbReference type="ARBA" id="ARBA00022827"/>
    </source>
</evidence>
<dbReference type="InterPro" id="IPR050493">
    <property type="entry name" value="FAD-dep_Monooxygenase_BioMet"/>
</dbReference>
<evidence type="ECO:0000313" key="8">
    <source>
        <dbReference type="Proteomes" id="UP001221142"/>
    </source>
</evidence>
<dbReference type="SUPFAM" id="SSF51905">
    <property type="entry name" value="FAD/NAD(P)-binding domain"/>
    <property type="match status" value="1"/>
</dbReference>
<evidence type="ECO:0000256" key="1">
    <source>
        <dbReference type="ARBA" id="ARBA00007992"/>
    </source>
</evidence>
<keyword evidence="4" id="KW-0560">Oxidoreductase</keyword>
<evidence type="ECO:0000256" key="2">
    <source>
        <dbReference type="ARBA" id="ARBA00022630"/>
    </source>
</evidence>
<dbReference type="PRINTS" id="PR00420">
    <property type="entry name" value="RNGMNOXGNASE"/>
</dbReference>
<evidence type="ECO:0000256" key="5">
    <source>
        <dbReference type="ARBA" id="ARBA00023033"/>
    </source>
</evidence>
<accession>A0AAD7FE86</accession>
<dbReference type="PANTHER" id="PTHR13789:SF147">
    <property type="entry name" value="PUTATIVE (AFU_ORTHOLOGUE AFUA_2G01950)-RELATED"/>
    <property type="match status" value="1"/>
</dbReference>
<gene>
    <name evidence="7" type="ORF">FB45DRAFT_802164</name>
</gene>
<dbReference type="PANTHER" id="PTHR13789">
    <property type="entry name" value="MONOOXYGENASE"/>
    <property type="match status" value="1"/>
</dbReference>
<dbReference type="Gene3D" id="3.50.50.60">
    <property type="entry name" value="FAD/NAD(P)-binding domain"/>
    <property type="match status" value="1"/>
</dbReference>
<dbReference type="AlphaFoldDB" id="A0AAD7FE86"/>
<evidence type="ECO:0000256" key="4">
    <source>
        <dbReference type="ARBA" id="ARBA00023002"/>
    </source>
</evidence>
<dbReference type="InterPro" id="IPR036188">
    <property type="entry name" value="FAD/NAD-bd_sf"/>
</dbReference>
<organism evidence="7 8">
    <name type="scientific">Roridomyces roridus</name>
    <dbReference type="NCBI Taxonomy" id="1738132"/>
    <lineage>
        <taxon>Eukaryota</taxon>
        <taxon>Fungi</taxon>
        <taxon>Dikarya</taxon>
        <taxon>Basidiomycota</taxon>
        <taxon>Agaricomycotina</taxon>
        <taxon>Agaricomycetes</taxon>
        <taxon>Agaricomycetidae</taxon>
        <taxon>Agaricales</taxon>
        <taxon>Marasmiineae</taxon>
        <taxon>Mycenaceae</taxon>
        <taxon>Roridomyces</taxon>
    </lineage>
</organism>
<name>A0AAD7FE86_9AGAR</name>
<evidence type="ECO:0000259" key="6">
    <source>
        <dbReference type="Pfam" id="PF01494"/>
    </source>
</evidence>
<dbReference type="SUPFAM" id="SSF54373">
    <property type="entry name" value="FAD-linked reductases, C-terminal domain"/>
    <property type="match status" value="1"/>
</dbReference>
<reference evidence="7" key="1">
    <citation type="submission" date="2023-03" db="EMBL/GenBank/DDBJ databases">
        <title>Massive genome expansion in bonnet fungi (Mycena s.s.) driven by repeated elements and novel gene families across ecological guilds.</title>
        <authorList>
            <consortium name="Lawrence Berkeley National Laboratory"/>
            <person name="Harder C.B."/>
            <person name="Miyauchi S."/>
            <person name="Viragh M."/>
            <person name="Kuo A."/>
            <person name="Thoen E."/>
            <person name="Andreopoulos B."/>
            <person name="Lu D."/>
            <person name="Skrede I."/>
            <person name="Drula E."/>
            <person name="Henrissat B."/>
            <person name="Morin E."/>
            <person name="Kohler A."/>
            <person name="Barry K."/>
            <person name="LaButti K."/>
            <person name="Morin E."/>
            <person name="Salamov A."/>
            <person name="Lipzen A."/>
            <person name="Mereny Z."/>
            <person name="Hegedus B."/>
            <person name="Baldrian P."/>
            <person name="Stursova M."/>
            <person name="Weitz H."/>
            <person name="Taylor A."/>
            <person name="Grigoriev I.V."/>
            <person name="Nagy L.G."/>
            <person name="Martin F."/>
            <person name="Kauserud H."/>
        </authorList>
    </citation>
    <scope>NUCLEOTIDE SEQUENCE</scope>
    <source>
        <strain evidence="7">9284</strain>
    </source>
</reference>
<comment type="caution">
    <text evidence="7">The sequence shown here is derived from an EMBL/GenBank/DDBJ whole genome shotgun (WGS) entry which is preliminary data.</text>
</comment>
<keyword evidence="3" id="KW-0274">FAD</keyword>
<keyword evidence="8" id="KW-1185">Reference proteome</keyword>
<evidence type="ECO:0000313" key="7">
    <source>
        <dbReference type="EMBL" id="KAJ7614950.1"/>
    </source>
</evidence>
<dbReference type="Pfam" id="PF01494">
    <property type="entry name" value="FAD_binding_3"/>
    <property type="match status" value="1"/>
</dbReference>
<dbReference type="InterPro" id="IPR002938">
    <property type="entry name" value="FAD-bd"/>
</dbReference>
<dbReference type="Proteomes" id="UP001221142">
    <property type="component" value="Unassembled WGS sequence"/>
</dbReference>
<feature type="domain" description="FAD-binding" evidence="6">
    <location>
        <begin position="4"/>
        <end position="359"/>
    </location>
</feature>